<dbReference type="AlphaFoldDB" id="A0A0A8Z460"/>
<sequence length="49" mass="6002">MGMRYRACLVCYLDGSYSEEVYFKLVLLLRRYGKFYYWICSYHKSRNVG</sequence>
<reference evidence="1" key="1">
    <citation type="submission" date="2014-09" db="EMBL/GenBank/DDBJ databases">
        <authorList>
            <person name="Magalhaes I.L.F."/>
            <person name="Oliveira U."/>
            <person name="Santos F.R."/>
            <person name="Vidigal T.H.D.A."/>
            <person name="Brescovit A.D."/>
            <person name="Santos A.J."/>
        </authorList>
    </citation>
    <scope>NUCLEOTIDE SEQUENCE</scope>
    <source>
        <tissue evidence="1">Shoot tissue taken approximately 20 cm above the soil surface</tissue>
    </source>
</reference>
<protein>
    <submittedName>
        <fullName evidence="1">Uncharacterized protein</fullName>
    </submittedName>
</protein>
<dbReference type="EMBL" id="GBRH01263741">
    <property type="protein sequence ID" value="JAD34154.1"/>
    <property type="molecule type" value="Transcribed_RNA"/>
</dbReference>
<reference evidence="1" key="2">
    <citation type="journal article" date="2015" name="Data Brief">
        <title>Shoot transcriptome of the giant reed, Arundo donax.</title>
        <authorList>
            <person name="Barrero R.A."/>
            <person name="Guerrero F.D."/>
            <person name="Moolhuijzen P."/>
            <person name="Goolsby J.A."/>
            <person name="Tidwell J."/>
            <person name="Bellgard S.E."/>
            <person name="Bellgard M.I."/>
        </authorList>
    </citation>
    <scope>NUCLEOTIDE SEQUENCE</scope>
    <source>
        <tissue evidence="1">Shoot tissue taken approximately 20 cm above the soil surface</tissue>
    </source>
</reference>
<name>A0A0A8Z460_ARUDO</name>
<accession>A0A0A8Z460</accession>
<evidence type="ECO:0000313" key="1">
    <source>
        <dbReference type="EMBL" id="JAD34154.1"/>
    </source>
</evidence>
<proteinExistence type="predicted"/>
<organism evidence="1">
    <name type="scientific">Arundo donax</name>
    <name type="common">Giant reed</name>
    <name type="synonym">Donax arundinaceus</name>
    <dbReference type="NCBI Taxonomy" id="35708"/>
    <lineage>
        <taxon>Eukaryota</taxon>
        <taxon>Viridiplantae</taxon>
        <taxon>Streptophyta</taxon>
        <taxon>Embryophyta</taxon>
        <taxon>Tracheophyta</taxon>
        <taxon>Spermatophyta</taxon>
        <taxon>Magnoliopsida</taxon>
        <taxon>Liliopsida</taxon>
        <taxon>Poales</taxon>
        <taxon>Poaceae</taxon>
        <taxon>PACMAD clade</taxon>
        <taxon>Arundinoideae</taxon>
        <taxon>Arundineae</taxon>
        <taxon>Arundo</taxon>
    </lineage>
</organism>